<gene>
    <name evidence="12" type="ORF">A2V92_03490</name>
</gene>
<evidence type="ECO:0000256" key="2">
    <source>
        <dbReference type="ARBA" id="ARBA00008114"/>
    </source>
</evidence>
<sequence>MKIERWGWYSIAVNVVLALLHGLIAAVSGSLAVAAELAHNVVDLLSAAAVLMGLKLAARKSKAFPYGLYKVENLVAAGLAGMVFVSAYEIAREALLAPPAQVRADAWMLALLFGTAALPLAFSRFELRAGQAANSPALIADAREYRVHAFTTGLAIVALLSERLRWPLDRFAALVIVAAVVKTGWGLLRDAMRVLLDASLDAETLGRIREVIEADPAISEIKWVTGRNAGRFRFVEAGVALRALPLGKAEGVIGRIETNVRTAVPHVERVLIHIEAQASPYVRYAVPLADRNGTVSRHFGEATYFALVTAHRADGTIEDQRILANPHRDVERAKGIRVAEWLAAQKVDVVLTHEDVSGKGPAFVLRDAGIELRVTDRQTLGEALTSV</sequence>
<evidence type="ECO:0000259" key="10">
    <source>
        <dbReference type="Pfam" id="PF02579"/>
    </source>
</evidence>
<organism evidence="12 13">
    <name type="scientific">Candidatus Muproteobacteria bacterium RBG_16_65_31</name>
    <dbReference type="NCBI Taxonomy" id="1817759"/>
    <lineage>
        <taxon>Bacteria</taxon>
        <taxon>Pseudomonadati</taxon>
        <taxon>Pseudomonadota</taxon>
        <taxon>Candidatus Muproteobacteria</taxon>
    </lineage>
</organism>
<dbReference type="Proteomes" id="UP000179344">
    <property type="component" value="Unassembled WGS sequence"/>
</dbReference>
<keyword evidence="3" id="KW-0813">Transport</keyword>
<dbReference type="InterPro" id="IPR002524">
    <property type="entry name" value="Cation_efflux"/>
</dbReference>
<evidence type="ECO:0000313" key="12">
    <source>
        <dbReference type="EMBL" id="OGI42428.1"/>
    </source>
</evidence>
<feature type="transmembrane region" description="Helical" evidence="8">
    <location>
        <begin position="37"/>
        <end position="54"/>
    </location>
</feature>
<dbReference type="GO" id="GO:0008324">
    <property type="term" value="F:monoatomic cation transmembrane transporter activity"/>
    <property type="evidence" value="ECO:0007669"/>
    <property type="project" value="InterPro"/>
</dbReference>
<dbReference type="InterPro" id="IPR058533">
    <property type="entry name" value="Cation_efflux_TM"/>
</dbReference>
<dbReference type="PANTHER" id="PTHR43840:SF15">
    <property type="entry name" value="MITOCHONDRIAL METAL TRANSPORTER 1-RELATED"/>
    <property type="match status" value="1"/>
</dbReference>
<dbReference type="SUPFAM" id="SSF160240">
    <property type="entry name" value="Cation efflux protein cytoplasmic domain-like"/>
    <property type="match status" value="1"/>
</dbReference>
<feature type="transmembrane region" description="Helical" evidence="8">
    <location>
        <begin position="74"/>
        <end position="91"/>
    </location>
</feature>
<evidence type="ECO:0000256" key="4">
    <source>
        <dbReference type="ARBA" id="ARBA00022692"/>
    </source>
</evidence>
<evidence type="ECO:0000256" key="5">
    <source>
        <dbReference type="ARBA" id="ARBA00022989"/>
    </source>
</evidence>
<keyword evidence="4 8" id="KW-0812">Transmembrane</keyword>
<dbReference type="InterPro" id="IPR036105">
    <property type="entry name" value="DiNase_FeMo-co_biosyn_sf"/>
</dbReference>
<evidence type="ECO:0000256" key="1">
    <source>
        <dbReference type="ARBA" id="ARBA00004141"/>
    </source>
</evidence>
<dbReference type="InterPro" id="IPR027469">
    <property type="entry name" value="Cation_efflux_TMD_sf"/>
</dbReference>
<keyword evidence="7" id="KW-0535">Nitrogen fixation</keyword>
<dbReference type="Pfam" id="PF16916">
    <property type="entry name" value="ZT_dimer"/>
    <property type="match status" value="1"/>
</dbReference>
<feature type="transmembrane region" description="Helical" evidence="8">
    <location>
        <begin position="106"/>
        <end position="125"/>
    </location>
</feature>
<dbReference type="PANTHER" id="PTHR43840">
    <property type="entry name" value="MITOCHONDRIAL METAL TRANSPORTER 1-RELATED"/>
    <property type="match status" value="1"/>
</dbReference>
<feature type="domain" description="Cation efflux protein cytoplasmic" evidence="11">
    <location>
        <begin position="200"/>
        <end position="276"/>
    </location>
</feature>
<evidence type="ECO:0008006" key="14">
    <source>
        <dbReference type="Google" id="ProtNLM"/>
    </source>
</evidence>
<dbReference type="Gene3D" id="3.30.70.1350">
    <property type="entry name" value="Cation efflux protein, cytoplasmic domain"/>
    <property type="match status" value="1"/>
</dbReference>
<feature type="domain" description="Dinitrogenase iron-molybdenum cofactor biosynthesis" evidence="10">
    <location>
        <begin position="292"/>
        <end position="386"/>
    </location>
</feature>
<dbReference type="GO" id="GO:0016020">
    <property type="term" value="C:membrane"/>
    <property type="evidence" value="ECO:0007669"/>
    <property type="project" value="UniProtKB-SubCell"/>
</dbReference>
<dbReference type="Pfam" id="PF02579">
    <property type="entry name" value="Nitro_FeMo-Co"/>
    <property type="match status" value="1"/>
</dbReference>
<comment type="caution">
    <text evidence="12">The sequence shown here is derived from an EMBL/GenBank/DDBJ whole genome shotgun (WGS) entry which is preliminary data.</text>
</comment>
<dbReference type="NCBIfam" id="TIGR01297">
    <property type="entry name" value="CDF"/>
    <property type="match status" value="1"/>
</dbReference>
<dbReference type="InterPro" id="IPR003731">
    <property type="entry name" value="Di-Nase_FeMo-co_biosynth"/>
</dbReference>
<dbReference type="AlphaFoldDB" id="A0A1F6TBA8"/>
<evidence type="ECO:0000256" key="7">
    <source>
        <dbReference type="ARBA" id="ARBA00023231"/>
    </source>
</evidence>
<evidence type="ECO:0000256" key="3">
    <source>
        <dbReference type="ARBA" id="ARBA00022448"/>
    </source>
</evidence>
<evidence type="ECO:0000256" key="8">
    <source>
        <dbReference type="SAM" id="Phobius"/>
    </source>
</evidence>
<dbReference type="Gene3D" id="1.20.1510.10">
    <property type="entry name" value="Cation efflux protein transmembrane domain"/>
    <property type="match status" value="1"/>
</dbReference>
<evidence type="ECO:0000256" key="6">
    <source>
        <dbReference type="ARBA" id="ARBA00023136"/>
    </source>
</evidence>
<dbReference type="Pfam" id="PF01545">
    <property type="entry name" value="Cation_efflux"/>
    <property type="match status" value="1"/>
</dbReference>
<name>A0A1F6TBA8_9PROT</name>
<comment type="similarity">
    <text evidence="2">Belongs to the cation diffusion facilitator (CDF) transporter (TC 2.A.4) family.</text>
</comment>
<keyword evidence="6 8" id="KW-0472">Membrane</keyword>
<feature type="transmembrane region" description="Helical" evidence="8">
    <location>
        <begin position="7"/>
        <end position="31"/>
    </location>
</feature>
<dbReference type="Gene3D" id="3.30.420.130">
    <property type="entry name" value="Dinitrogenase iron-molybdenum cofactor biosynthesis domain"/>
    <property type="match status" value="1"/>
</dbReference>
<dbReference type="InterPro" id="IPR036837">
    <property type="entry name" value="Cation_efflux_CTD_sf"/>
</dbReference>
<protein>
    <recommendedName>
        <fullName evidence="14">Cation diffusion facilitator family transporter</fullName>
    </recommendedName>
</protein>
<keyword evidence="5 8" id="KW-1133">Transmembrane helix</keyword>
<feature type="domain" description="Cation efflux protein transmembrane" evidence="9">
    <location>
        <begin position="8"/>
        <end position="196"/>
    </location>
</feature>
<dbReference type="SUPFAM" id="SSF53146">
    <property type="entry name" value="Nitrogenase accessory factor-like"/>
    <property type="match status" value="1"/>
</dbReference>
<evidence type="ECO:0000259" key="9">
    <source>
        <dbReference type="Pfam" id="PF01545"/>
    </source>
</evidence>
<dbReference type="InterPro" id="IPR027470">
    <property type="entry name" value="Cation_efflux_CTD"/>
</dbReference>
<dbReference type="InterPro" id="IPR050291">
    <property type="entry name" value="CDF_Transporter"/>
</dbReference>
<reference evidence="12 13" key="1">
    <citation type="journal article" date="2016" name="Nat. Commun.">
        <title>Thousands of microbial genomes shed light on interconnected biogeochemical processes in an aquifer system.</title>
        <authorList>
            <person name="Anantharaman K."/>
            <person name="Brown C.T."/>
            <person name="Hug L.A."/>
            <person name="Sharon I."/>
            <person name="Castelle C.J."/>
            <person name="Probst A.J."/>
            <person name="Thomas B.C."/>
            <person name="Singh A."/>
            <person name="Wilkins M.J."/>
            <person name="Karaoz U."/>
            <person name="Brodie E.L."/>
            <person name="Williams K.H."/>
            <person name="Hubbard S.S."/>
            <person name="Banfield J.F."/>
        </authorList>
    </citation>
    <scope>NUCLEOTIDE SEQUENCE [LARGE SCALE GENOMIC DNA]</scope>
</reference>
<comment type="subcellular location">
    <subcellularLocation>
        <location evidence="1">Membrane</location>
        <topology evidence="1">Multi-pass membrane protein</topology>
    </subcellularLocation>
</comment>
<dbReference type="SUPFAM" id="SSF161111">
    <property type="entry name" value="Cation efflux protein transmembrane domain-like"/>
    <property type="match status" value="1"/>
</dbReference>
<feature type="transmembrane region" description="Helical" evidence="8">
    <location>
        <begin position="170"/>
        <end position="188"/>
    </location>
</feature>
<proteinExistence type="inferred from homology"/>
<dbReference type="EMBL" id="MFST01000152">
    <property type="protein sequence ID" value="OGI42428.1"/>
    <property type="molecule type" value="Genomic_DNA"/>
</dbReference>
<evidence type="ECO:0000313" key="13">
    <source>
        <dbReference type="Proteomes" id="UP000179344"/>
    </source>
</evidence>
<evidence type="ECO:0000259" key="11">
    <source>
        <dbReference type="Pfam" id="PF16916"/>
    </source>
</evidence>
<accession>A0A1F6TBA8</accession>